<name>A0AAV4DZS4_9GAST</name>
<sequence length="89" mass="10346">MEVYNIKECRNIQVVGISNIKECRNIDIVEEHSIKESRNYHNIVYVPQSARRSRLVCGGVHRTSKARCPMTVQQTIKKCLDHSMTNQMQ</sequence>
<proteinExistence type="predicted"/>
<protein>
    <submittedName>
        <fullName evidence="1">Uncharacterized protein</fullName>
    </submittedName>
</protein>
<dbReference type="Proteomes" id="UP000735302">
    <property type="component" value="Unassembled WGS sequence"/>
</dbReference>
<evidence type="ECO:0000313" key="1">
    <source>
        <dbReference type="EMBL" id="GFO49827.1"/>
    </source>
</evidence>
<dbReference type="EMBL" id="BLXT01008512">
    <property type="protein sequence ID" value="GFO49827.1"/>
    <property type="molecule type" value="Genomic_DNA"/>
</dbReference>
<comment type="caution">
    <text evidence="1">The sequence shown here is derived from an EMBL/GenBank/DDBJ whole genome shotgun (WGS) entry which is preliminary data.</text>
</comment>
<gene>
    <name evidence="1" type="ORF">PoB_007633200</name>
</gene>
<accession>A0AAV4DZS4</accession>
<evidence type="ECO:0000313" key="2">
    <source>
        <dbReference type="Proteomes" id="UP000735302"/>
    </source>
</evidence>
<dbReference type="AlphaFoldDB" id="A0AAV4DZS4"/>
<reference evidence="1 2" key="1">
    <citation type="journal article" date="2021" name="Elife">
        <title>Chloroplast acquisition without the gene transfer in kleptoplastic sea slugs, Plakobranchus ocellatus.</title>
        <authorList>
            <person name="Maeda T."/>
            <person name="Takahashi S."/>
            <person name="Yoshida T."/>
            <person name="Shimamura S."/>
            <person name="Takaki Y."/>
            <person name="Nagai Y."/>
            <person name="Toyoda A."/>
            <person name="Suzuki Y."/>
            <person name="Arimoto A."/>
            <person name="Ishii H."/>
            <person name="Satoh N."/>
            <person name="Nishiyama T."/>
            <person name="Hasebe M."/>
            <person name="Maruyama T."/>
            <person name="Minagawa J."/>
            <person name="Obokata J."/>
            <person name="Shigenobu S."/>
        </authorList>
    </citation>
    <scope>NUCLEOTIDE SEQUENCE [LARGE SCALE GENOMIC DNA]</scope>
</reference>
<keyword evidence="2" id="KW-1185">Reference proteome</keyword>
<organism evidence="1 2">
    <name type="scientific">Plakobranchus ocellatus</name>
    <dbReference type="NCBI Taxonomy" id="259542"/>
    <lineage>
        <taxon>Eukaryota</taxon>
        <taxon>Metazoa</taxon>
        <taxon>Spiralia</taxon>
        <taxon>Lophotrochozoa</taxon>
        <taxon>Mollusca</taxon>
        <taxon>Gastropoda</taxon>
        <taxon>Heterobranchia</taxon>
        <taxon>Euthyneura</taxon>
        <taxon>Panpulmonata</taxon>
        <taxon>Sacoglossa</taxon>
        <taxon>Placobranchoidea</taxon>
        <taxon>Plakobranchidae</taxon>
        <taxon>Plakobranchus</taxon>
    </lineage>
</organism>